<protein>
    <submittedName>
        <fullName evidence="2">Uncharacterized protein</fullName>
    </submittedName>
</protein>
<sequence>MGPPGADGSHQKRPPLPGPEAPAPLDDPETADQVVMDRLRGFIAAGVGQAAPGLGRGGPARASAAHAGAAAPASPLGALPEAARHRQPREPCEPEPPGPAGRRAAAPPQARQGE</sequence>
<feature type="compositionally biased region" description="Low complexity" evidence="1">
    <location>
        <begin position="59"/>
        <end position="81"/>
    </location>
</feature>
<feature type="compositionally biased region" description="Basic and acidic residues" evidence="1">
    <location>
        <begin position="82"/>
        <end position="92"/>
    </location>
</feature>
<evidence type="ECO:0000256" key="1">
    <source>
        <dbReference type="SAM" id="MobiDB-lite"/>
    </source>
</evidence>
<keyword evidence="3" id="KW-1185">Reference proteome</keyword>
<feature type="non-terminal residue" evidence="2">
    <location>
        <position position="114"/>
    </location>
</feature>
<name>A0ABN9PIG5_9DINO</name>
<feature type="region of interest" description="Disordered" evidence="1">
    <location>
        <begin position="1"/>
        <end position="33"/>
    </location>
</feature>
<feature type="region of interest" description="Disordered" evidence="1">
    <location>
        <begin position="49"/>
        <end position="114"/>
    </location>
</feature>
<dbReference type="Proteomes" id="UP001189429">
    <property type="component" value="Unassembled WGS sequence"/>
</dbReference>
<gene>
    <name evidence="2" type="ORF">PCOR1329_LOCUS3215</name>
</gene>
<dbReference type="EMBL" id="CAUYUJ010000821">
    <property type="protein sequence ID" value="CAK0792720.1"/>
    <property type="molecule type" value="Genomic_DNA"/>
</dbReference>
<accession>A0ABN9PIG5</accession>
<organism evidence="2 3">
    <name type="scientific">Prorocentrum cordatum</name>
    <dbReference type="NCBI Taxonomy" id="2364126"/>
    <lineage>
        <taxon>Eukaryota</taxon>
        <taxon>Sar</taxon>
        <taxon>Alveolata</taxon>
        <taxon>Dinophyceae</taxon>
        <taxon>Prorocentrales</taxon>
        <taxon>Prorocentraceae</taxon>
        <taxon>Prorocentrum</taxon>
    </lineage>
</organism>
<comment type="caution">
    <text evidence="2">The sequence shown here is derived from an EMBL/GenBank/DDBJ whole genome shotgun (WGS) entry which is preliminary data.</text>
</comment>
<feature type="compositionally biased region" description="Low complexity" evidence="1">
    <location>
        <begin position="100"/>
        <end position="114"/>
    </location>
</feature>
<evidence type="ECO:0000313" key="2">
    <source>
        <dbReference type="EMBL" id="CAK0792720.1"/>
    </source>
</evidence>
<evidence type="ECO:0000313" key="3">
    <source>
        <dbReference type="Proteomes" id="UP001189429"/>
    </source>
</evidence>
<proteinExistence type="predicted"/>
<reference evidence="2" key="1">
    <citation type="submission" date="2023-10" db="EMBL/GenBank/DDBJ databases">
        <authorList>
            <person name="Chen Y."/>
            <person name="Shah S."/>
            <person name="Dougan E. K."/>
            <person name="Thang M."/>
            <person name="Chan C."/>
        </authorList>
    </citation>
    <scope>NUCLEOTIDE SEQUENCE [LARGE SCALE GENOMIC DNA]</scope>
</reference>